<dbReference type="Pfam" id="PF25602">
    <property type="entry name" value="WDR47_COR"/>
    <property type="match status" value="1"/>
</dbReference>
<dbReference type="OrthoDB" id="187712at2759"/>
<proteinExistence type="predicted"/>
<dbReference type="InterPro" id="IPR006595">
    <property type="entry name" value="CTLH_C"/>
</dbReference>
<accession>A0A9P1I8G9</accession>
<gene>
    <name evidence="2" type="ORF">CAMP_LOCUS2645</name>
</gene>
<protein>
    <recommendedName>
        <fullName evidence="1">CTLH domain-containing protein</fullName>
    </recommendedName>
</protein>
<evidence type="ECO:0000259" key="1">
    <source>
        <dbReference type="PROSITE" id="PS50897"/>
    </source>
</evidence>
<dbReference type="InterPro" id="IPR006594">
    <property type="entry name" value="LisH"/>
</dbReference>
<comment type="caution">
    <text evidence="2">The sequence shown here is derived from an EMBL/GenBank/DDBJ whole genome shotgun (WGS) entry which is preliminary data.</text>
</comment>
<dbReference type="Proteomes" id="UP001152747">
    <property type="component" value="Unassembled WGS sequence"/>
</dbReference>
<organism evidence="2 3">
    <name type="scientific">Caenorhabditis angaria</name>
    <dbReference type="NCBI Taxonomy" id="860376"/>
    <lineage>
        <taxon>Eukaryota</taxon>
        <taxon>Metazoa</taxon>
        <taxon>Ecdysozoa</taxon>
        <taxon>Nematoda</taxon>
        <taxon>Chromadorea</taxon>
        <taxon>Rhabditida</taxon>
        <taxon>Rhabditina</taxon>
        <taxon>Rhabditomorpha</taxon>
        <taxon>Rhabditoidea</taxon>
        <taxon>Rhabditidae</taxon>
        <taxon>Peloderinae</taxon>
        <taxon>Caenorhabditis</taxon>
    </lineage>
</organism>
<keyword evidence="3" id="KW-1185">Reference proteome</keyword>
<dbReference type="PANTHER" id="PTHR19863">
    <property type="entry name" value="NEMITIN (NEURONAL ENRICHED MAP INTERACTING PROTEIN) HOMOLOG"/>
    <property type="match status" value="1"/>
</dbReference>
<dbReference type="PROSITE" id="PS50897">
    <property type="entry name" value="CTLH"/>
    <property type="match status" value="1"/>
</dbReference>
<name>A0A9P1I8G9_9PELO</name>
<dbReference type="InterPro" id="IPR057749">
    <property type="entry name" value="WDR47_COR"/>
</dbReference>
<sequence>MSKTANSYAFSIREKDVIKVILEFLESRGLHIAQLSLERETGVINGEYSDDLLFLRQLILDGQWDNALDFVEPLKSCKEFDFRSFRYNITKYKFFELLCVKLEPGPLHDNDFAVEELVECLKDLEHICPTPEDYRQLCALLTLPKLSDHDDFKSWNPSAARCECFHKILTLCAHLLPPTAKEKSRQKEEHSQNDRLLGLLAKGQFYEGCVDFCQAQAIGDVKGIENGPASTGLLNIRPKLGSTDLSLICWLEIVGKEQFAQPFKQKQLELRVENVKKPKLEAPWTETIMATPIKPGNKFPTQSGPIFQAEIR</sequence>
<reference evidence="2" key="1">
    <citation type="submission" date="2022-11" db="EMBL/GenBank/DDBJ databases">
        <authorList>
            <person name="Kikuchi T."/>
        </authorList>
    </citation>
    <scope>NUCLEOTIDE SEQUENCE</scope>
    <source>
        <strain evidence="2">PS1010</strain>
    </source>
</reference>
<evidence type="ECO:0000313" key="2">
    <source>
        <dbReference type="EMBL" id="CAI5440008.1"/>
    </source>
</evidence>
<dbReference type="AlphaFoldDB" id="A0A9P1I8G9"/>
<feature type="domain" description="CTLH" evidence="1">
    <location>
        <begin position="48"/>
        <end position="105"/>
    </location>
</feature>
<evidence type="ECO:0000313" key="3">
    <source>
        <dbReference type="Proteomes" id="UP001152747"/>
    </source>
</evidence>
<dbReference type="EMBL" id="CANHGI010000001">
    <property type="protein sequence ID" value="CAI5440008.1"/>
    <property type="molecule type" value="Genomic_DNA"/>
</dbReference>
<dbReference type="PANTHER" id="PTHR19863:SF5">
    <property type="entry name" value="WD REPEAT-CONTAINING PROTEIN 47"/>
    <property type="match status" value="1"/>
</dbReference>
<dbReference type="PROSITE" id="PS50896">
    <property type="entry name" value="LISH"/>
    <property type="match status" value="1"/>
</dbReference>
<dbReference type="SMART" id="SM00668">
    <property type="entry name" value="CTLH"/>
    <property type="match status" value="1"/>
</dbReference>
<dbReference type="InterPro" id="IPR040067">
    <property type="entry name" value="WDR47"/>
</dbReference>